<feature type="transmembrane region" description="Helical" evidence="1">
    <location>
        <begin position="99"/>
        <end position="118"/>
    </location>
</feature>
<feature type="transmembrane region" description="Helical" evidence="1">
    <location>
        <begin position="238"/>
        <end position="257"/>
    </location>
</feature>
<feature type="transmembrane region" description="Helical" evidence="1">
    <location>
        <begin position="130"/>
        <end position="148"/>
    </location>
</feature>
<dbReference type="Proteomes" id="UP001367030">
    <property type="component" value="Unassembled WGS sequence"/>
</dbReference>
<sequence length="382" mass="39240">MNEPDANAFSPRLTLARAMAWALLLAGWVGLGGVALSLTPRLEGVHALVAAWLLALGVAALVATRDSLRARSRRIGLGLCAVLTAATLVGATHGGGVPAVLVALGGWAGLTALASGVVRSVRLAQRLRPAPPIGAATLGALCAGIAIGDPSDARALSLRLGVLVLAAAFALALLQIDDRPGVAASRCRAGLFDCSLPAWPVGAWHDPQQWPVLLAGLGMLPMMATLPLMVAWCRTDAMAPQGMVALHFAAMFLPALMLRQSVGHWPARVLALACTLLLAAGAVAAIWASAPWNLLGVALAHGTAWSLAWTGQLWSPDRRSRQGTSPLRPAIGYAALTMGVGLAVEQWGPAGLALTQAGLGLAAALAWAYVLATREQGLVHKS</sequence>
<name>A0ABU8X5L7_9BURK</name>
<feature type="transmembrane region" description="Helical" evidence="1">
    <location>
        <begin position="75"/>
        <end position="93"/>
    </location>
</feature>
<keyword evidence="1" id="KW-0812">Transmembrane</keyword>
<protein>
    <recommendedName>
        <fullName evidence="4">NnrS family protein</fullName>
    </recommendedName>
</protein>
<keyword evidence="1" id="KW-0472">Membrane</keyword>
<keyword evidence="1" id="KW-1133">Transmembrane helix</keyword>
<evidence type="ECO:0000256" key="1">
    <source>
        <dbReference type="SAM" id="Phobius"/>
    </source>
</evidence>
<gene>
    <name evidence="2" type="ORF">WKW79_10945</name>
</gene>
<reference evidence="2 3" key="1">
    <citation type="submission" date="2024-03" db="EMBL/GenBank/DDBJ databases">
        <title>Novel species of the genus Variovorax.</title>
        <authorList>
            <person name="Liu Q."/>
            <person name="Xin Y.-H."/>
        </authorList>
    </citation>
    <scope>NUCLEOTIDE SEQUENCE [LARGE SCALE GENOMIC DNA]</scope>
    <source>
        <strain evidence="2 3">KACC 18901</strain>
    </source>
</reference>
<comment type="caution">
    <text evidence="2">The sequence shown here is derived from an EMBL/GenBank/DDBJ whole genome shotgun (WGS) entry which is preliminary data.</text>
</comment>
<feature type="transmembrane region" description="Helical" evidence="1">
    <location>
        <begin position="350"/>
        <end position="372"/>
    </location>
</feature>
<evidence type="ECO:0008006" key="4">
    <source>
        <dbReference type="Google" id="ProtNLM"/>
    </source>
</evidence>
<feature type="transmembrane region" description="Helical" evidence="1">
    <location>
        <begin position="44"/>
        <end position="63"/>
    </location>
</feature>
<feature type="transmembrane region" description="Helical" evidence="1">
    <location>
        <begin position="20"/>
        <end position="38"/>
    </location>
</feature>
<feature type="transmembrane region" description="Helical" evidence="1">
    <location>
        <begin position="212"/>
        <end position="232"/>
    </location>
</feature>
<feature type="transmembrane region" description="Helical" evidence="1">
    <location>
        <begin position="160"/>
        <end position="176"/>
    </location>
</feature>
<proteinExistence type="predicted"/>
<dbReference type="RefSeq" id="WP_340335159.1">
    <property type="nucleotide sequence ID" value="NZ_JBBKZS010000003.1"/>
</dbReference>
<evidence type="ECO:0000313" key="3">
    <source>
        <dbReference type="Proteomes" id="UP001367030"/>
    </source>
</evidence>
<feature type="transmembrane region" description="Helical" evidence="1">
    <location>
        <begin position="269"/>
        <end position="288"/>
    </location>
</feature>
<accession>A0ABU8X5L7</accession>
<dbReference type="EMBL" id="JBBKZS010000003">
    <property type="protein sequence ID" value="MEJ8855088.1"/>
    <property type="molecule type" value="Genomic_DNA"/>
</dbReference>
<evidence type="ECO:0000313" key="2">
    <source>
        <dbReference type="EMBL" id="MEJ8855088.1"/>
    </source>
</evidence>
<keyword evidence="3" id="KW-1185">Reference proteome</keyword>
<organism evidence="2 3">
    <name type="scientific">Variovorax robiniae</name>
    <dbReference type="NCBI Taxonomy" id="1836199"/>
    <lineage>
        <taxon>Bacteria</taxon>
        <taxon>Pseudomonadati</taxon>
        <taxon>Pseudomonadota</taxon>
        <taxon>Betaproteobacteria</taxon>
        <taxon>Burkholderiales</taxon>
        <taxon>Comamonadaceae</taxon>
        <taxon>Variovorax</taxon>
    </lineage>
</organism>